<gene>
    <name evidence="8" type="primary">sdrM</name>
    <name evidence="8" type="ORF">QQM35_00565</name>
</gene>
<evidence type="ECO:0000256" key="5">
    <source>
        <dbReference type="ARBA" id="ARBA00023136"/>
    </source>
</evidence>
<dbReference type="Proteomes" id="UP001436297">
    <property type="component" value="Chromosome"/>
</dbReference>
<feature type="transmembrane region" description="Helical" evidence="6">
    <location>
        <begin position="419"/>
        <end position="438"/>
    </location>
</feature>
<evidence type="ECO:0000256" key="4">
    <source>
        <dbReference type="ARBA" id="ARBA00022989"/>
    </source>
</evidence>
<feature type="transmembrane region" description="Helical" evidence="6">
    <location>
        <begin position="127"/>
        <end position="149"/>
    </location>
</feature>
<dbReference type="InterPro" id="IPR011701">
    <property type="entry name" value="MFS"/>
</dbReference>
<dbReference type="InterPro" id="IPR053573">
    <property type="entry name" value="MFS_Drug_Efflux_Pump"/>
</dbReference>
<dbReference type="InterPro" id="IPR020846">
    <property type="entry name" value="MFS_dom"/>
</dbReference>
<keyword evidence="4 6" id="KW-1133">Transmembrane helix</keyword>
<keyword evidence="3 6" id="KW-0812">Transmembrane</keyword>
<feature type="transmembrane region" description="Helical" evidence="6">
    <location>
        <begin position="219"/>
        <end position="237"/>
    </location>
</feature>
<dbReference type="NCBIfam" id="NF040895">
    <property type="entry name" value="MFS_effux_SdrM"/>
    <property type="match status" value="1"/>
</dbReference>
<evidence type="ECO:0000313" key="8">
    <source>
        <dbReference type="EMBL" id="XAF70641.1"/>
    </source>
</evidence>
<dbReference type="PROSITE" id="PS50850">
    <property type="entry name" value="MFS"/>
    <property type="match status" value="1"/>
</dbReference>
<feature type="transmembrane region" description="Helical" evidence="6">
    <location>
        <begin position="70"/>
        <end position="88"/>
    </location>
</feature>
<dbReference type="SUPFAM" id="SSF103473">
    <property type="entry name" value="MFS general substrate transporter"/>
    <property type="match status" value="1"/>
</dbReference>
<organism evidence="8 9">
    <name type="scientific">Staphylococcus hsinchuensis</name>
    <dbReference type="NCBI Taxonomy" id="3051183"/>
    <lineage>
        <taxon>Bacteria</taxon>
        <taxon>Bacillati</taxon>
        <taxon>Bacillota</taxon>
        <taxon>Bacilli</taxon>
        <taxon>Bacillales</taxon>
        <taxon>Staphylococcaceae</taxon>
        <taxon>Staphylococcus</taxon>
    </lineage>
</organism>
<feature type="transmembrane region" description="Helical" evidence="6">
    <location>
        <begin position="323"/>
        <end position="340"/>
    </location>
</feature>
<reference evidence="8 9" key="1">
    <citation type="journal article" date="2024" name="Pathogens">
        <title>Staphylococcus hsinchuensis sp. nov., Isolated from Soymilk.</title>
        <authorList>
            <person name="Wang Y.T."/>
            <person name="Lin Y.C."/>
            <person name="Hsieh Y.H."/>
            <person name="Lin Y.T."/>
            <person name="Hamada M."/>
            <person name="Chen C.C."/>
            <person name="Liou J.S."/>
            <person name="Lee A.Y."/>
            <person name="Zhang W.L."/>
            <person name="Chen Y.T."/>
            <person name="Huang C.H."/>
        </authorList>
    </citation>
    <scope>NUCLEOTIDE SEQUENCE [LARGE SCALE GENOMIC DNA]</scope>
    <source>
        <strain evidence="8 9">H164</strain>
    </source>
</reference>
<evidence type="ECO:0000259" key="7">
    <source>
        <dbReference type="PROSITE" id="PS50850"/>
    </source>
</evidence>
<dbReference type="InterPro" id="IPR036259">
    <property type="entry name" value="MFS_trans_sf"/>
</dbReference>
<dbReference type="EMBL" id="CP128355">
    <property type="protein sequence ID" value="XAF70641.1"/>
    <property type="molecule type" value="Genomic_DNA"/>
</dbReference>
<feature type="transmembrane region" description="Helical" evidence="6">
    <location>
        <begin position="289"/>
        <end position="311"/>
    </location>
</feature>
<proteinExistence type="predicted"/>
<protein>
    <submittedName>
        <fullName evidence="8">Multidrug efflux MFS transporter SdrM</fullName>
    </submittedName>
</protein>
<feature type="transmembrane region" description="Helical" evidence="6">
    <location>
        <begin position="346"/>
        <end position="364"/>
    </location>
</feature>
<keyword evidence="9" id="KW-1185">Reference proteome</keyword>
<comment type="subcellular location">
    <subcellularLocation>
        <location evidence="1">Cell membrane</location>
        <topology evidence="1">Multi-pass membrane protein</topology>
    </subcellularLocation>
</comment>
<evidence type="ECO:0000256" key="2">
    <source>
        <dbReference type="ARBA" id="ARBA00022448"/>
    </source>
</evidence>
<dbReference type="RefSeq" id="WP_342610412.1">
    <property type="nucleotide sequence ID" value="NZ_CP128355.1"/>
</dbReference>
<evidence type="ECO:0000256" key="3">
    <source>
        <dbReference type="ARBA" id="ARBA00022692"/>
    </source>
</evidence>
<dbReference type="Gene3D" id="1.20.1250.20">
    <property type="entry name" value="MFS general substrate transporter like domains"/>
    <property type="match status" value="1"/>
</dbReference>
<sequence length="444" mass="49380">MNWKSIGVVTALVLVMFMSAIETCIVSLAIPTIKNDLNVTHSISLIFAIYFIAIVIANPIVGELLSRTKIIYITLVGISLFTIGSLFSGLSQTFMMLIISRFVQGLGAGVMMSLSQIVPKLAFDIPFRYKVMGIVGSVWGISSIIGPLLGGGILEIASWHWLFYINIPIAVIAMIMVLLTFHFERETTSNASKLDLRGLSLFYVFIFSLTFAVMYQGGIILNIVALIVAIIVGVYLIKSEKKQSNPFIPVMEFNRSIILVFITDFSYAIILMGYNLYMPSFLQEYLHLSPLQSGFVIFPISFAWLLLNFVLDKLESKMSREMLYLFAFTSLMLCGILVMFGTSSPIFIAVSLLLAGMSFGIVYTKDSVITQEESDPTNMKKMMSLYTLTKSIGNSFGSTIMGYAYALSLSFTVYHIHNVILLSIIILIGLIILWTTVYRGKITN</sequence>
<evidence type="ECO:0000313" key="9">
    <source>
        <dbReference type="Proteomes" id="UP001436297"/>
    </source>
</evidence>
<evidence type="ECO:0000256" key="1">
    <source>
        <dbReference type="ARBA" id="ARBA00004651"/>
    </source>
</evidence>
<dbReference type="PANTHER" id="PTHR23501:SF191">
    <property type="entry name" value="VACUOLAR BASIC AMINO ACID TRANSPORTER 4"/>
    <property type="match status" value="1"/>
</dbReference>
<keyword evidence="2" id="KW-0813">Transport</keyword>
<dbReference type="PRINTS" id="PR01036">
    <property type="entry name" value="TCRTETB"/>
</dbReference>
<dbReference type="PANTHER" id="PTHR23501">
    <property type="entry name" value="MAJOR FACILITATOR SUPERFAMILY"/>
    <property type="match status" value="1"/>
</dbReference>
<feature type="transmembrane region" description="Helical" evidence="6">
    <location>
        <begin position="194"/>
        <end position="213"/>
    </location>
</feature>
<feature type="transmembrane region" description="Helical" evidence="6">
    <location>
        <begin position="257"/>
        <end position="277"/>
    </location>
</feature>
<feature type="transmembrane region" description="Helical" evidence="6">
    <location>
        <begin position="161"/>
        <end position="182"/>
    </location>
</feature>
<feature type="transmembrane region" description="Helical" evidence="6">
    <location>
        <begin position="385"/>
        <end position="407"/>
    </location>
</feature>
<dbReference type="Pfam" id="PF07690">
    <property type="entry name" value="MFS_1"/>
    <property type="match status" value="1"/>
</dbReference>
<feature type="transmembrane region" description="Helical" evidence="6">
    <location>
        <begin position="39"/>
        <end position="58"/>
    </location>
</feature>
<feature type="domain" description="Major facilitator superfamily (MFS) profile" evidence="7">
    <location>
        <begin position="8"/>
        <end position="441"/>
    </location>
</feature>
<evidence type="ECO:0000256" key="6">
    <source>
        <dbReference type="SAM" id="Phobius"/>
    </source>
</evidence>
<dbReference type="Gene3D" id="1.20.1720.10">
    <property type="entry name" value="Multidrug resistance protein D"/>
    <property type="match status" value="1"/>
</dbReference>
<keyword evidence="5 6" id="KW-0472">Membrane</keyword>
<accession>A0ABZ3ECU3</accession>
<name>A0ABZ3ECU3_9STAP</name>